<evidence type="ECO:0000256" key="1">
    <source>
        <dbReference type="ARBA" id="ARBA00004651"/>
    </source>
</evidence>
<dbReference type="NCBIfam" id="NF001843">
    <property type="entry name" value="PRK00567.1-4"/>
    <property type="match status" value="1"/>
</dbReference>
<dbReference type="NCBIfam" id="TIGR00220">
    <property type="entry name" value="mscL"/>
    <property type="match status" value="1"/>
</dbReference>
<proteinExistence type="inferred from homology"/>
<dbReference type="PANTHER" id="PTHR30266">
    <property type="entry name" value="MECHANOSENSITIVE CHANNEL MSCL"/>
    <property type="match status" value="1"/>
</dbReference>
<comment type="caution">
    <text evidence="11">The sequence shown here is derived from an EMBL/GenBank/DDBJ whole genome shotgun (WGS) entry which is preliminary data.</text>
</comment>
<dbReference type="Proteomes" id="UP001589609">
    <property type="component" value="Unassembled WGS sequence"/>
</dbReference>
<keyword evidence="4 10" id="KW-1003">Cell membrane</keyword>
<dbReference type="RefSeq" id="WP_379952592.1">
    <property type="nucleotide sequence ID" value="NZ_JBHMAF010000200.1"/>
</dbReference>
<keyword evidence="8 10" id="KW-0472">Membrane</keyword>
<sequence length="132" mass="14958">MWQEFKKFAFKGNVMDLAVGVIIGAAFGKIVTSLVADIITPLVGLLLGGINITHLQIQVGNAIVKYGSFLQTIVDFLIVAFSIFMFIRFFNKLKRKQETEEKQEEPKPSREEELLAEIRDVLKQGIQRETDK</sequence>
<protein>
    <recommendedName>
        <fullName evidence="10">Large-conductance mechanosensitive channel</fullName>
    </recommendedName>
</protein>
<dbReference type="Gene3D" id="1.10.1200.120">
    <property type="entry name" value="Large-conductance mechanosensitive channel, MscL, domain 1"/>
    <property type="match status" value="1"/>
</dbReference>
<feature type="transmembrane region" description="Helical" evidence="10">
    <location>
        <begin position="12"/>
        <end position="31"/>
    </location>
</feature>
<evidence type="ECO:0000256" key="2">
    <source>
        <dbReference type="ARBA" id="ARBA00007254"/>
    </source>
</evidence>
<gene>
    <name evidence="10 11" type="primary">mscL</name>
    <name evidence="11" type="ORF">ACFFMS_31370</name>
</gene>
<comment type="function">
    <text evidence="10">Channel that opens in response to stretch forces in the membrane lipid bilayer. May participate in the regulation of osmotic pressure changes within the cell.</text>
</comment>
<reference evidence="11 12" key="1">
    <citation type="submission" date="2024-09" db="EMBL/GenBank/DDBJ databases">
        <authorList>
            <person name="Sun Q."/>
            <person name="Mori K."/>
        </authorList>
    </citation>
    <scope>NUCLEOTIDE SEQUENCE [LARGE SCALE GENOMIC DNA]</scope>
    <source>
        <strain evidence="11 12">JCM 11201</strain>
    </source>
</reference>
<keyword evidence="3 10" id="KW-0813">Transport</keyword>
<organism evidence="11 12">
    <name type="scientific">Ectobacillus funiculus</name>
    <dbReference type="NCBI Taxonomy" id="137993"/>
    <lineage>
        <taxon>Bacteria</taxon>
        <taxon>Bacillati</taxon>
        <taxon>Bacillota</taxon>
        <taxon>Bacilli</taxon>
        <taxon>Bacillales</taxon>
        <taxon>Bacillaceae</taxon>
        <taxon>Ectobacillus</taxon>
    </lineage>
</organism>
<dbReference type="EMBL" id="JBHMAF010000200">
    <property type="protein sequence ID" value="MFB9762726.1"/>
    <property type="molecule type" value="Genomic_DNA"/>
</dbReference>
<accession>A0ABV5WRQ5</accession>
<name>A0ABV5WRQ5_9BACI</name>
<dbReference type="SUPFAM" id="SSF81330">
    <property type="entry name" value="Gated mechanosensitive channel"/>
    <property type="match status" value="1"/>
</dbReference>
<keyword evidence="12" id="KW-1185">Reference proteome</keyword>
<keyword evidence="7 10" id="KW-0406">Ion transport</keyword>
<evidence type="ECO:0000256" key="9">
    <source>
        <dbReference type="ARBA" id="ARBA00023303"/>
    </source>
</evidence>
<dbReference type="InterPro" id="IPR037673">
    <property type="entry name" value="MSC/AndL"/>
</dbReference>
<evidence type="ECO:0000256" key="6">
    <source>
        <dbReference type="ARBA" id="ARBA00022989"/>
    </source>
</evidence>
<dbReference type="NCBIfam" id="NF010560">
    <property type="entry name" value="PRK13955.1"/>
    <property type="match status" value="1"/>
</dbReference>
<evidence type="ECO:0000256" key="10">
    <source>
        <dbReference type="HAMAP-Rule" id="MF_00115"/>
    </source>
</evidence>
<evidence type="ECO:0000256" key="7">
    <source>
        <dbReference type="ARBA" id="ARBA00023065"/>
    </source>
</evidence>
<comment type="subcellular location">
    <subcellularLocation>
        <location evidence="1 10">Cell membrane</location>
        <topology evidence="1 10">Multi-pass membrane protein</topology>
    </subcellularLocation>
</comment>
<dbReference type="InterPro" id="IPR001185">
    <property type="entry name" value="MS_channel"/>
</dbReference>
<dbReference type="PROSITE" id="PS01327">
    <property type="entry name" value="MSCL"/>
    <property type="match status" value="1"/>
</dbReference>
<evidence type="ECO:0000256" key="5">
    <source>
        <dbReference type="ARBA" id="ARBA00022692"/>
    </source>
</evidence>
<evidence type="ECO:0000256" key="8">
    <source>
        <dbReference type="ARBA" id="ARBA00023136"/>
    </source>
</evidence>
<dbReference type="PRINTS" id="PR01264">
    <property type="entry name" value="MECHCHANNEL"/>
</dbReference>
<keyword evidence="6 10" id="KW-1133">Transmembrane helix</keyword>
<feature type="transmembrane region" description="Helical" evidence="10">
    <location>
        <begin position="69"/>
        <end position="90"/>
    </location>
</feature>
<keyword evidence="9 10" id="KW-0407">Ion channel</keyword>
<comment type="subunit">
    <text evidence="10">Homopentamer.</text>
</comment>
<dbReference type="InterPro" id="IPR036019">
    <property type="entry name" value="MscL_channel"/>
</dbReference>
<evidence type="ECO:0000313" key="12">
    <source>
        <dbReference type="Proteomes" id="UP001589609"/>
    </source>
</evidence>
<dbReference type="Pfam" id="PF01741">
    <property type="entry name" value="MscL"/>
    <property type="match status" value="1"/>
</dbReference>
<keyword evidence="5 10" id="KW-0812">Transmembrane</keyword>
<evidence type="ECO:0000313" key="11">
    <source>
        <dbReference type="EMBL" id="MFB9762726.1"/>
    </source>
</evidence>
<evidence type="ECO:0000256" key="4">
    <source>
        <dbReference type="ARBA" id="ARBA00022475"/>
    </source>
</evidence>
<evidence type="ECO:0000256" key="3">
    <source>
        <dbReference type="ARBA" id="ARBA00022448"/>
    </source>
</evidence>
<dbReference type="HAMAP" id="MF_00115">
    <property type="entry name" value="MscL"/>
    <property type="match status" value="1"/>
</dbReference>
<dbReference type="PANTHER" id="PTHR30266:SF2">
    <property type="entry name" value="LARGE-CONDUCTANCE MECHANOSENSITIVE CHANNEL"/>
    <property type="match status" value="1"/>
</dbReference>
<comment type="similarity">
    <text evidence="2 10">Belongs to the MscL family.</text>
</comment>
<dbReference type="InterPro" id="IPR019823">
    <property type="entry name" value="Mechanosensitive_channel_CS"/>
</dbReference>